<protein>
    <recommendedName>
        <fullName evidence="3">Lipoprotein</fullName>
    </recommendedName>
</protein>
<feature type="chain" id="PRO_5026203897" description="Lipoprotein" evidence="1">
    <location>
        <begin position="21"/>
        <end position="254"/>
    </location>
</feature>
<reference evidence="2" key="1">
    <citation type="journal article" date="2020" name="J. ISSAAS">
        <title>Lactobacilli and other gastrointestinal microbiota of Peromyscus leucopus, reservoir host for agents of Lyme disease and other zoonoses in North America.</title>
        <authorList>
            <person name="Milovic A."/>
            <person name="Bassam K."/>
            <person name="Shao H."/>
            <person name="Chatzistamou I."/>
            <person name="Tufts D.M."/>
            <person name="Diuk-Wasser M."/>
            <person name="Barbour A.G."/>
        </authorList>
    </citation>
    <scope>NUCLEOTIDE SEQUENCE</scope>
    <source>
        <strain evidence="2">LL90</strain>
    </source>
</reference>
<dbReference type="AlphaFoldDB" id="A0A6G8F2X7"/>
<name>A0A6G8F2X7_9PROT</name>
<dbReference type="EMBL" id="MN990730">
    <property type="protein sequence ID" value="QIM10518.1"/>
    <property type="molecule type" value="Genomic_DNA"/>
</dbReference>
<proteinExistence type="predicted"/>
<sequence length="254" mass="28346">MKKTVFAALVVAIVSVFVSCGYKSQVAPIDGSDYSTFTAKVDNRILKGVQNAAGEQIKEPVYQEVAYDHGFFIGTYPSYREYDLFTADGKDILPELVKTICVYSENAADSLGHFVIQTGSDSNVMNYWYFPDLNKVIGPQECMYLYPTEGYVLYEKAGKIGVLTYDNKDLIEPSSRLVLAVRKDVKKVKNGKKTVRENVETPVIYTADKDNNDWKKFSGVTGESLGELDAQDADLINKSGDTMLDNVYAVREKK</sequence>
<accession>A0A6G8F2X7</accession>
<dbReference type="PROSITE" id="PS51257">
    <property type="entry name" value="PROKAR_LIPOPROTEIN"/>
    <property type="match status" value="1"/>
</dbReference>
<evidence type="ECO:0008006" key="3">
    <source>
        <dbReference type="Google" id="ProtNLM"/>
    </source>
</evidence>
<keyword evidence="1" id="KW-0732">Signal</keyword>
<organism evidence="2">
    <name type="scientific">uncultured Alphaproteobacteria bacterium</name>
    <dbReference type="NCBI Taxonomy" id="91750"/>
    <lineage>
        <taxon>Bacteria</taxon>
        <taxon>Pseudomonadati</taxon>
        <taxon>Pseudomonadota</taxon>
        <taxon>Alphaproteobacteria</taxon>
        <taxon>environmental samples</taxon>
    </lineage>
</organism>
<evidence type="ECO:0000256" key="1">
    <source>
        <dbReference type="SAM" id="SignalP"/>
    </source>
</evidence>
<evidence type="ECO:0000313" key="2">
    <source>
        <dbReference type="EMBL" id="QIM10518.1"/>
    </source>
</evidence>
<feature type="signal peptide" evidence="1">
    <location>
        <begin position="1"/>
        <end position="20"/>
    </location>
</feature>
<gene>
    <name evidence="2" type="ORF">PlAlph_4100</name>
</gene>